<gene>
    <name evidence="6" type="ORF">HQ394_18810</name>
</gene>
<sequence>MPLIEWTPEFSVDVESLDTDHKVLISLLNQLSEAITAGEPRSTVHRVLDALLDYTIYHFGREESLMRACSYPDYESHVRTHATLRAQVADIRDRYVRNPESIHSREVLAFLKTWLTTHIVGRDHLYVPFMAKQRDVVDEADRNFGMTSEAKATAAIAG</sequence>
<organism evidence="6 7">
    <name type="scientific">Defluviicoccus vanus</name>
    <dbReference type="NCBI Taxonomy" id="111831"/>
    <lineage>
        <taxon>Bacteria</taxon>
        <taxon>Pseudomonadati</taxon>
        <taxon>Pseudomonadota</taxon>
        <taxon>Alphaproteobacteria</taxon>
        <taxon>Rhodospirillales</taxon>
        <taxon>Rhodospirillaceae</taxon>
        <taxon>Defluviicoccus</taxon>
    </lineage>
</organism>
<dbReference type="Gene3D" id="1.20.120.50">
    <property type="entry name" value="Hemerythrin-like"/>
    <property type="match status" value="1"/>
</dbReference>
<dbReference type="InterPro" id="IPR050669">
    <property type="entry name" value="Hemerythrin"/>
</dbReference>
<keyword evidence="4" id="KW-0408">Iron</keyword>
<evidence type="ECO:0000256" key="3">
    <source>
        <dbReference type="ARBA" id="ARBA00022723"/>
    </source>
</evidence>
<evidence type="ECO:0000256" key="1">
    <source>
        <dbReference type="ARBA" id="ARBA00010587"/>
    </source>
</evidence>
<dbReference type="GO" id="GO:0005344">
    <property type="term" value="F:oxygen carrier activity"/>
    <property type="evidence" value="ECO:0007669"/>
    <property type="project" value="UniProtKB-KW"/>
</dbReference>
<dbReference type="Pfam" id="PF01814">
    <property type="entry name" value="Hemerythrin"/>
    <property type="match status" value="1"/>
</dbReference>
<dbReference type="NCBIfam" id="NF033749">
    <property type="entry name" value="bact_hemeryth"/>
    <property type="match status" value="1"/>
</dbReference>
<dbReference type="GO" id="GO:0120545">
    <property type="term" value="F:nucleic acid conformation isomerase activity"/>
    <property type="evidence" value="ECO:0007669"/>
    <property type="project" value="UniProtKB-ARBA"/>
</dbReference>
<keyword evidence="3" id="KW-0479">Metal-binding</keyword>
<dbReference type="InterPro" id="IPR035938">
    <property type="entry name" value="Hemerythrin-like_sf"/>
</dbReference>
<dbReference type="PANTHER" id="PTHR37164">
    <property type="entry name" value="BACTERIOHEMERYTHRIN"/>
    <property type="match status" value="1"/>
</dbReference>
<dbReference type="RefSeq" id="WP_190261444.1">
    <property type="nucleotide sequence ID" value="NZ_CP053923.1"/>
</dbReference>
<keyword evidence="2" id="KW-0813">Transport</keyword>
<dbReference type="InterPro" id="IPR012312">
    <property type="entry name" value="Hemerythrin-like"/>
</dbReference>
<evidence type="ECO:0000256" key="4">
    <source>
        <dbReference type="ARBA" id="ARBA00023004"/>
    </source>
</evidence>
<reference evidence="6 7" key="1">
    <citation type="submission" date="2020-05" db="EMBL/GenBank/DDBJ databases">
        <title>Complete closed genome sequence of Defluviicoccus vanus.</title>
        <authorList>
            <person name="Bessarab I."/>
            <person name="Arumugam K."/>
            <person name="Maszenan A.M."/>
            <person name="Seviour R.J."/>
            <person name="Williams R.B."/>
        </authorList>
    </citation>
    <scope>NUCLEOTIDE SEQUENCE [LARGE SCALE GENOMIC DNA]</scope>
    <source>
        <strain evidence="6 7">Ben 114</strain>
    </source>
</reference>
<dbReference type="CDD" id="cd12107">
    <property type="entry name" value="Hemerythrin"/>
    <property type="match status" value="1"/>
</dbReference>
<dbReference type="PANTHER" id="PTHR37164:SF1">
    <property type="entry name" value="BACTERIOHEMERYTHRIN"/>
    <property type="match status" value="1"/>
</dbReference>
<dbReference type="PROSITE" id="PS00039">
    <property type="entry name" value="DEAD_ATP_HELICASE"/>
    <property type="match status" value="1"/>
</dbReference>
<accession>A0A7H1N5J8</accession>
<evidence type="ECO:0000256" key="2">
    <source>
        <dbReference type="ARBA" id="ARBA00022621"/>
    </source>
</evidence>
<dbReference type="GO" id="GO:0046872">
    <property type="term" value="F:metal ion binding"/>
    <property type="evidence" value="ECO:0007669"/>
    <property type="project" value="UniProtKB-KW"/>
</dbReference>
<evidence type="ECO:0000259" key="5">
    <source>
        <dbReference type="Pfam" id="PF01814"/>
    </source>
</evidence>
<protein>
    <submittedName>
        <fullName evidence="6">Hemerythrin family protein</fullName>
    </submittedName>
</protein>
<evidence type="ECO:0000313" key="7">
    <source>
        <dbReference type="Proteomes" id="UP000516369"/>
    </source>
</evidence>
<evidence type="ECO:0000313" key="6">
    <source>
        <dbReference type="EMBL" id="QNT70984.1"/>
    </source>
</evidence>
<proteinExistence type="inferred from homology"/>
<keyword evidence="2" id="KW-0561">Oxygen transport</keyword>
<dbReference type="KEGG" id="dvn:HQ394_18810"/>
<keyword evidence="7" id="KW-1185">Reference proteome</keyword>
<dbReference type="InterPro" id="IPR016131">
    <property type="entry name" value="Haemerythrin_Fe_BS"/>
</dbReference>
<dbReference type="InterPro" id="IPR012827">
    <property type="entry name" value="Hemerythrin_metal-bd"/>
</dbReference>
<dbReference type="NCBIfam" id="TIGR02481">
    <property type="entry name" value="hemeryth_dom"/>
    <property type="match status" value="1"/>
</dbReference>
<dbReference type="InterPro" id="IPR000629">
    <property type="entry name" value="RNA-helicase_DEAD-box_CS"/>
</dbReference>
<comment type="similarity">
    <text evidence="1">Belongs to the hemerythrin family.</text>
</comment>
<name>A0A7H1N5J8_9PROT</name>
<dbReference type="Proteomes" id="UP000516369">
    <property type="component" value="Chromosome"/>
</dbReference>
<dbReference type="SUPFAM" id="SSF47188">
    <property type="entry name" value="Hemerythrin-like"/>
    <property type="match status" value="1"/>
</dbReference>
<dbReference type="PROSITE" id="PS00550">
    <property type="entry name" value="HEMERYTHRINS"/>
    <property type="match status" value="1"/>
</dbReference>
<dbReference type="AlphaFoldDB" id="A0A7H1N5J8"/>
<dbReference type="EMBL" id="CP053923">
    <property type="protein sequence ID" value="QNT70984.1"/>
    <property type="molecule type" value="Genomic_DNA"/>
</dbReference>
<feature type="domain" description="Hemerythrin-like" evidence="5">
    <location>
        <begin position="14"/>
        <end position="129"/>
    </location>
</feature>